<keyword evidence="2" id="KW-1185">Reference proteome</keyword>
<name>A0ACC1YIS4_MELAZ</name>
<comment type="caution">
    <text evidence="1">The sequence shown here is derived from an EMBL/GenBank/DDBJ whole genome shotgun (WGS) entry which is preliminary data.</text>
</comment>
<dbReference type="Proteomes" id="UP001164539">
    <property type="component" value="Chromosome 3"/>
</dbReference>
<reference evidence="1 2" key="1">
    <citation type="journal article" date="2023" name="Science">
        <title>Complex scaffold remodeling in plant triterpene biosynthesis.</title>
        <authorList>
            <person name="De La Pena R."/>
            <person name="Hodgson H."/>
            <person name="Liu J.C."/>
            <person name="Stephenson M.J."/>
            <person name="Martin A.C."/>
            <person name="Owen C."/>
            <person name="Harkess A."/>
            <person name="Leebens-Mack J."/>
            <person name="Jimenez L.E."/>
            <person name="Osbourn A."/>
            <person name="Sattely E.S."/>
        </authorList>
    </citation>
    <scope>NUCLEOTIDE SEQUENCE [LARGE SCALE GENOMIC DNA]</scope>
    <source>
        <strain evidence="2">cv. JPN11</strain>
        <tissue evidence="1">Leaf</tissue>
    </source>
</reference>
<accession>A0ACC1YIS4</accession>
<evidence type="ECO:0000313" key="2">
    <source>
        <dbReference type="Proteomes" id="UP001164539"/>
    </source>
</evidence>
<evidence type="ECO:0000313" key="1">
    <source>
        <dbReference type="EMBL" id="KAJ4723590.1"/>
    </source>
</evidence>
<organism evidence="1 2">
    <name type="scientific">Melia azedarach</name>
    <name type="common">Chinaberry tree</name>
    <dbReference type="NCBI Taxonomy" id="155640"/>
    <lineage>
        <taxon>Eukaryota</taxon>
        <taxon>Viridiplantae</taxon>
        <taxon>Streptophyta</taxon>
        <taxon>Embryophyta</taxon>
        <taxon>Tracheophyta</taxon>
        <taxon>Spermatophyta</taxon>
        <taxon>Magnoliopsida</taxon>
        <taxon>eudicotyledons</taxon>
        <taxon>Gunneridae</taxon>
        <taxon>Pentapetalae</taxon>
        <taxon>rosids</taxon>
        <taxon>malvids</taxon>
        <taxon>Sapindales</taxon>
        <taxon>Meliaceae</taxon>
        <taxon>Melia</taxon>
    </lineage>
</organism>
<protein>
    <submittedName>
        <fullName evidence="1">Zinc finger BED domain-containing protein RICESLEEPER 2-like</fullName>
    </submittedName>
</protein>
<proteinExistence type="predicted"/>
<dbReference type="EMBL" id="CM051396">
    <property type="protein sequence ID" value="KAJ4723590.1"/>
    <property type="molecule type" value="Genomic_DNA"/>
</dbReference>
<gene>
    <name evidence="1" type="ORF">OWV82_006943</name>
</gene>
<sequence>MDDFTGVYKKYVKVSESDSGDATTSYLDVMGRPCTSSHNIIVSDKSSELARYLNETKVPSVEEFDILAWWRAYTPIFPTLARMARDFLALPIHVDECYIHMELNQNRTLNTAHYIIYDEDLDGDIKPALMCLTQWL</sequence>